<dbReference type="EMBL" id="CP154858">
    <property type="protein sequence ID" value="XDT73209.1"/>
    <property type="molecule type" value="Genomic_DNA"/>
</dbReference>
<dbReference type="Pfam" id="PF02743">
    <property type="entry name" value="dCache_1"/>
    <property type="match status" value="1"/>
</dbReference>
<protein>
    <submittedName>
        <fullName evidence="13">Methyl-accepting chemotaxis protein</fullName>
    </submittedName>
</protein>
<dbReference type="SUPFAM" id="SSF103190">
    <property type="entry name" value="Sensory domain-like"/>
    <property type="match status" value="1"/>
</dbReference>
<reference evidence="13" key="1">
    <citation type="submission" date="2024-05" db="EMBL/GenBank/DDBJ databases">
        <title>Genome sequencing of novel strain.</title>
        <authorList>
            <person name="Ganbat D."/>
            <person name="Ganbat S."/>
            <person name="Lee S.-J."/>
        </authorList>
    </citation>
    <scope>NUCLEOTIDE SEQUENCE</scope>
    <source>
        <strain evidence="13">SMD15-11</strain>
    </source>
</reference>
<dbReference type="GO" id="GO:0005886">
    <property type="term" value="C:plasma membrane"/>
    <property type="evidence" value="ECO:0007669"/>
    <property type="project" value="UniProtKB-SubCell"/>
</dbReference>
<accession>A0AB39UXZ2</accession>
<dbReference type="InterPro" id="IPR033479">
    <property type="entry name" value="dCache_1"/>
</dbReference>
<dbReference type="PROSITE" id="PS50111">
    <property type="entry name" value="CHEMOTAXIS_TRANSDUC_2"/>
    <property type="match status" value="1"/>
</dbReference>
<dbReference type="CDD" id="cd11386">
    <property type="entry name" value="MCP_signal"/>
    <property type="match status" value="1"/>
</dbReference>
<organism evidence="13">
    <name type="scientific">Thermohahella caldifontis</name>
    <dbReference type="NCBI Taxonomy" id="3142973"/>
    <lineage>
        <taxon>Bacteria</taxon>
        <taxon>Pseudomonadati</taxon>
        <taxon>Pseudomonadota</taxon>
        <taxon>Gammaproteobacteria</taxon>
        <taxon>Oceanospirillales</taxon>
        <taxon>Hahellaceae</taxon>
        <taxon>Thermohahella</taxon>
    </lineage>
</organism>
<dbReference type="InterPro" id="IPR004089">
    <property type="entry name" value="MCPsignal_dom"/>
</dbReference>
<gene>
    <name evidence="13" type="ORF">AAIA72_04330</name>
</gene>
<dbReference type="InterPro" id="IPR003660">
    <property type="entry name" value="HAMP_dom"/>
</dbReference>
<keyword evidence="6 10" id="KW-0472">Membrane</keyword>
<dbReference type="Pfam" id="PF00015">
    <property type="entry name" value="MCPsignal"/>
    <property type="match status" value="1"/>
</dbReference>
<evidence type="ECO:0000256" key="2">
    <source>
        <dbReference type="ARBA" id="ARBA00022475"/>
    </source>
</evidence>
<evidence type="ECO:0000259" key="12">
    <source>
        <dbReference type="PROSITE" id="PS50885"/>
    </source>
</evidence>
<dbReference type="InterPro" id="IPR029151">
    <property type="entry name" value="Sensor-like_sf"/>
</dbReference>
<dbReference type="PROSITE" id="PS50885">
    <property type="entry name" value="HAMP"/>
    <property type="match status" value="1"/>
</dbReference>
<evidence type="ECO:0000256" key="5">
    <source>
        <dbReference type="ARBA" id="ARBA00022989"/>
    </source>
</evidence>
<comment type="similarity">
    <text evidence="8">Belongs to the methyl-accepting chemotaxis (MCP) protein family.</text>
</comment>
<evidence type="ECO:0000256" key="1">
    <source>
        <dbReference type="ARBA" id="ARBA00004651"/>
    </source>
</evidence>
<keyword evidence="3" id="KW-0145">Chemotaxis</keyword>
<dbReference type="PANTHER" id="PTHR32089">
    <property type="entry name" value="METHYL-ACCEPTING CHEMOTAXIS PROTEIN MCPB"/>
    <property type="match status" value="1"/>
</dbReference>
<keyword evidence="2" id="KW-1003">Cell membrane</keyword>
<dbReference type="Pfam" id="PF00672">
    <property type="entry name" value="HAMP"/>
    <property type="match status" value="1"/>
</dbReference>
<feature type="domain" description="HAMP" evidence="12">
    <location>
        <begin position="278"/>
        <end position="332"/>
    </location>
</feature>
<sequence>MSGSVFLGNYVFLANHVENNLRQGVDEVGRAASTNIANWLNARLDIVRAVAQAAAKAPDRESIRDIAVIGAKAGGFDVYVGTDDGTMTMHDPAQEAQLPQGYDPRKRPWYTLAKGLGGKGGFTEPYRDASSGDLIITAAAAFSGHQTGVAGGDLSLKMVSDIVNAVDFFGMGSAFLVSESGKILVHEDKSFADQPLSALFGKAALKLDGQLQDAEASGKSVLVSFLPIDGVPNIHWKIGIVIDRDKAYAQMAAFRNSAVLATVLGVVLVVGLMSLLLGRLMRPLVQLGNAMDDLSQGQGDLTRRLDVVSEDEIGRLAKGFNQFVEKIHLLVRDVVDSVVTLRGSVEEMSRIAQETSEQVDRQRHETDMVATAVNEMSAAAHEIAQNAQQAAEAAQHADEEGEQVKRIVDEAVASIEQLSRQIGDASDVINTLGSDVNSIVSVLSVIRGIAEQTNLLALNAAIEAARAGDAGRGFAVVADEVRALASKTQESTEEIQNTIERLQAASNRAVAVMGESRASGEHTVEKARSAGTSLDSIAEAIGTISSMNTQIAAASEEQTAVTEDISRSITTIADSADQTAAGTREAAETAQKLAELGNHLSELVAKFRV</sequence>
<keyword evidence="7 9" id="KW-0807">Transducer</keyword>
<dbReference type="SMART" id="SM00283">
    <property type="entry name" value="MA"/>
    <property type="match status" value="1"/>
</dbReference>
<dbReference type="Gene3D" id="3.30.450.20">
    <property type="entry name" value="PAS domain"/>
    <property type="match status" value="2"/>
</dbReference>
<name>A0AB39UXZ2_9GAMM</name>
<dbReference type="Gene3D" id="1.10.287.950">
    <property type="entry name" value="Methyl-accepting chemotaxis protein"/>
    <property type="match status" value="1"/>
</dbReference>
<evidence type="ECO:0000256" key="3">
    <source>
        <dbReference type="ARBA" id="ARBA00022500"/>
    </source>
</evidence>
<dbReference type="GO" id="GO:0006935">
    <property type="term" value="P:chemotaxis"/>
    <property type="evidence" value="ECO:0007669"/>
    <property type="project" value="UniProtKB-KW"/>
</dbReference>
<feature type="domain" description="Methyl-accepting transducer" evidence="11">
    <location>
        <begin position="337"/>
        <end position="573"/>
    </location>
</feature>
<dbReference type="FunFam" id="1.10.287.950:FF:000001">
    <property type="entry name" value="Methyl-accepting chemotaxis sensory transducer"/>
    <property type="match status" value="1"/>
</dbReference>
<dbReference type="PANTHER" id="PTHR32089:SF112">
    <property type="entry name" value="LYSOZYME-LIKE PROTEIN-RELATED"/>
    <property type="match status" value="1"/>
</dbReference>
<dbReference type="GO" id="GO:0007165">
    <property type="term" value="P:signal transduction"/>
    <property type="evidence" value="ECO:0007669"/>
    <property type="project" value="UniProtKB-KW"/>
</dbReference>
<evidence type="ECO:0000256" key="6">
    <source>
        <dbReference type="ARBA" id="ARBA00023136"/>
    </source>
</evidence>
<dbReference type="SMART" id="SM00304">
    <property type="entry name" value="HAMP"/>
    <property type="match status" value="1"/>
</dbReference>
<evidence type="ECO:0000313" key="13">
    <source>
        <dbReference type="EMBL" id="XDT73209.1"/>
    </source>
</evidence>
<dbReference type="AlphaFoldDB" id="A0AB39UXZ2"/>
<dbReference type="CDD" id="cd06225">
    <property type="entry name" value="HAMP"/>
    <property type="match status" value="1"/>
</dbReference>
<evidence type="ECO:0000256" key="10">
    <source>
        <dbReference type="SAM" id="Phobius"/>
    </source>
</evidence>
<evidence type="ECO:0000259" key="11">
    <source>
        <dbReference type="PROSITE" id="PS50111"/>
    </source>
</evidence>
<evidence type="ECO:0000256" key="4">
    <source>
        <dbReference type="ARBA" id="ARBA00022692"/>
    </source>
</evidence>
<evidence type="ECO:0000256" key="7">
    <source>
        <dbReference type="ARBA" id="ARBA00023224"/>
    </source>
</evidence>
<dbReference type="RefSeq" id="WP_369602203.1">
    <property type="nucleotide sequence ID" value="NZ_CP154858.1"/>
</dbReference>
<evidence type="ECO:0000256" key="8">
    <source>
        <dbReference type="ARBA" id="ARBA00029447"/>
    </source>
</evidence>
<dbReference type="CDD" id="cd12912">
    <property type="entry name" value="PDC2_MCP_like"/>
    <property type="match status" value="1"/>
</dbReference>
<dbReference type="SUPFAM" id="SSF58104">
    <property type="entry name" value="Methyl-accepting chemotaxis protein (MCP) signaling domain"/>
    <property type="match status" value="1"/>
</dbReference>
<keyword evidence="4 10" id="KW-0812">Transmembrane</keyword>
<proteinExistence type="inferred from homology"/>
<feature type="transmembrane region" description="Helical" evidence="10">
    <location>
        <begin position="258"/>
        <end position="277"/>
    </location>
</feature>
<evidence type="ECO:0000256" key="9">
    <source>
        <dbReference type="PROSITE-ProRule" id="PRU00284"/>
    </source>
</evidence>
<comment type="subcellular location">
    <subcellularLocation>
        <location evidence="1">Cell membrane</location>
        <topology evidence="1">Multi-pass membrane protein</topology>
    </subcellularLocation>
</comment>
<keyword evidence="5 10" id="KW-1133">Transmembrane helix</keyword>
<dbReference type="KEGG" id="tcd:AAIA72_04330"/>